<evidence type="ECO:0000256" key="1">
    <source>
        <dbReference type="ARBA" id="ARBA00004141"/>
    </source>
</evidence>
<dbReference type="PRINTS" id="PR00173">
    <property type="entry name" value="EDTRNSPORT"/>
</dbReference>
<dbReference type="Pfam" id="PF00375">
    <property type="entry name" value="SDF"/>
    <property type="match status" value="1"/>
</dbReference>
<proteinExistence type="inferred from homology"/>
<evidence type="ECO:0000256" key="6">
    <source>
        <dbReference type="ARBA" id="ARBA00022970"/>
    </source>
</evidence>
<keyword evidence="8 10" id="KW-0472">Membrane</keyword>
<dbReference type="GO" id="GO:0005886">
    <property type="term" value="C:plasma membrane"/>
    <property type="evidence" value="ECO:0007669"/>
    <property type="project" value="TreeGrafter"/>
</dbReference>
<evidence type="ECO:0000256" key="5">
    <source>
        <dbReference type="ARBA" id="ARBA00022692"/>
    </source>
</evidence>
<keyword evidence="6" id="KW-0029">Amino-acid transport</keyword>
<dbReference type="EMBL" id="FOJW01000004">
    <property type="protein sequence ID" value="SFA97549.1"/>
    <property type="molecule type" value="Genomic_DNA"/>
</dbReference>
<evidence type="ECO:0000256" key="9">
    <source>
        <dbReference type="ARBA" id="ARBA00031293"/>
    </source>
</evidence>
<keyword evidence="12" id="KW-1185">Reference proteome</keyword>
<dbReference type="OrthoDB" id="7778689at2"/>
<keyword evidence="5 10" id="KW-0812">Transmembrane</keyword>
<feature type="transmembrane region" description="Helical" evidence="10">
    <location>
        <begin position="72"/>
        <end position="96"/>
    </location>
</feature>
<dbReference type="PANTHER" id="PTHR42865:SF5">
    <property type="entry name" value="L-CYSTINE TRANSPORTER TCYP"/>
    <property type="match status" value="1"/>
</dbReference>
<dbReference type="InterPro" id="IPR001991">
    <property type="entry name" value="Na-dicarboxylate_symporter"/>
</dbReference>
<sequence>MDTFYIILNVAVLVVLIGLLIRMQQKHYSFSKRVFTGLGIGIVLGAILQAIYGTGSEVLEQTTAWYDIVGSGYIRLLMMIVIPLVMISIIQSIINLEKSSDLGKMSGWIIGILVSTAMVAALVGISSAAVFNLDASEIEVGQEEQERGSALETQLGDVEDMTTPEQILSFIPSNIFQDMTQDRPTSVIAIVIFSMIVGIAVLGLRRKKPDEAALFTKGVNAIFAVVMRIVTLILRLTPFGIMALMATTVANTDIAGIVELGKFVIASYAALIVMFIIHLVLVGVFGLNPMTYLKKVLPVLSFAFTSRSSAGTIPLNIHAQKNSLGVDQGIANMSASFGATIGQNGCAGIYPAMLAVMIAPSVGINPFTPEFIIQLVLIIGISSFGVAGVGGGATFAALIVLSSMGLPVALAGLLISIEALIDMGRTALNVNDAMLSGTLTARIMKKLNLKTYNDKTAIEQETAV</sequence>
<dbReference type="Proteomes" id="UP000198642">
    <property type="component" value="Unassembled WGS sequence"/>
</dbReference>
<evidence type="ECO:0000256" key="10">
    <source>
        <dbReference type="SAM" id="Phobius"/>
    </source>
</evidence>
<feature type="transmembrane region" description="Helical" evidence="10">
    <location>
        <begin position="186"/>
        <end position="204"/>
    </location>
</feature>
<dbReference type="PANTHER" id="PTHR42865">
    <property type="entry name" value="PROTON/GLUTAMATE-ASPARTATE SYMPORTER"/>
    <property type="match status" value="1"/>
</dbReference>
<organism evidence="11 12">
    <name type="scientific">Lentibacillus halodurans</name>
    <dbReference type="NCBI Taxonomy" id="237679"/>
    <lineage>
        <taxon>Bacteria</taxon>
        <taxon>Bacillati</taxon>
        <taxon>Bacillota</taxon>
        <taxon>Bacilli</taxon>
        <taxon>Bacillales</taxon>
        <taxon>Bacillaceae</taxon>
        <taxon>Lentibacillus</taxon>
    </lineage>
</organism>
<protein>
    <recommendedName>
        <fullName evidence="3">L-cystine uptake protein TcyP</fullName>
    </recommendedName>
    <alternativeName>
        <fullName evidence="9">Transporter of cystine TcyP</fullName>
    </alternativeName>
</protein>
<evidence type="ECO:0000256" key="4">
    <source>
        <dbReference type="ARBA" id="ARBA00022448"/>
    </source>
</evidence>
<accession>A0A1I0X905</accession>
<feature type="transmembrane region" description="Helical" evidence="10">
    <location>
        <begin position="108"/>
        <end position="131"/>
    </location>
</feature>
<dbReference type="SUPFAM" id="SSF118215">
    <property type="entry name" value="Proton glutamate symport protein"/>
    <property type="match status" value="1"/>
</dbReference>
<gene>
    <name evidence="11" type="ORF">SAMN04488072_104259</name>
</gene>
<evidence type="ECO:0000256" key="8">
    <source>
        <dbReference type="ARBA" id="ARBA00023136"/>
    </source>
</evidence>
<name>A0A1I0X905_9BACI</name>
<dbReference type="STRING" id="237679.SAMN04488072_104259"/>
<comment type="subcellular location">
    <subcellularLocation>
        <location evidence="1">Membrane</location>
        <topology evidence="1">Multi-pass membrane protein</topology>
    </subcellularLocation>
</comment>
<feature type="transmembrane region" description="Helical" evidence="10">
    <location>
        <begin position="371"/>
        <end position="389"/>
    </location>
</feature>
<comment type="similarity">
    <text evidence="2">Belongs to the dicarboxylate/amino acid:cation symporter (DAACS) (TC 2.A.23) family.</text>
</comment>
<evidence type="ECO:0000313" key="12">
    <source>
        <dbReference type="Proteomes" id="UP000198642"/>
    </source>
</evidence>
<dbReference type="GO" id="GO:0015293">
    <property type="term" value="F:symporter activity"/>
    <property type="evidence" value="ECO:0007669"/>
    <property type="project" value="InterPro"/>
</dbReference>
<evidence type="ECO:0000313" key="11">
    <source>
        <dbReference type="EMBL" id="SFA97549.1"/>
    </source>
</evidence>
<reference evidence="11 12" key="1">
    <citation type="submission" date="2016-10" db="EMBL/GenBank/DDBJ databases">
        <authorList>
            <person name="de Groot N.N."/>
        </authorList>
    </citation>
    <scope>NUCLEOTIDE SEQUENCE [LARGE SCALE GENOMIC DNA]</scope>
    <source>
        <strain evidence="11 12">CGMCC 1.3702</strain>
    </source>
</reference>
<dbReference type="GO" id="GO:0015184">
    <property type="term" value="F:L-cystine transmembrane transporter activity"/>
    <property type="evidence" value="ECO:0007669"/>
    <property type="project" value="TreeGrafter"/>
</dbReference>
<evidence type="ECO:0000256" key="2">
    <source>
        <dbReference type="ARBA" id="ARBA00006148"/>
    </source>
</evidence>
<feature type="transmembrane region" description="Helical" evidence="10">
    <location>
        <begin position="225"/>
        <end position="245"/>
    </location>
</feature>
<dbReference type="AlphaFoldDB" id="A0A1I0X905"/>
<dbReference type="InterPro" id="IPR036458">
    <property type="entry name" value="Na:dicarbo_symporter_sf"/>
</dbReference>
<keyword evidence="4" id="KW-0813">Transport</keyword>
<dbReference type="Gene3D" id="1.10.3860.10">
    <property type="entry name" value="Sodium:dicarboxylate symporter"/>
    <property type="match status" value="1"/>
</dbReference>
<evidence type="ECO:0000256" key="3">
    <source>
        <dbReference type="ARBA" id="ARBA00022031"/>
    </source>
</evidence>
<feature type="transmembrane region" description="Helical" evidence="10">
    <location>
        <begin position="34"/>
        <end position="52"/>
    </location>
</feature>
<feature type="transmembrane region" description="Helical" evidence="10">
    <location>
        <begin position="6"/>
        <end position="22"/>
    </location>
</feature>
<keyword evidence="7 10" id="KW-1133">Transmembrane helix</keyword>
<feature type="transmembrane region" description="Helical" evidence="10">
    <location>
        <begin position="395"/>
        <end position="415"/>
    </location>
</feature>
<dbReference type="RefSeq" id="WP_090235678.1">
    <property type="nucleotide sequence ID" value="NZ_FOJW01000004.1"/>
</dbReference>
<feature type="transmembrane region" description="Helical" evidence="10">
    <location>
        <begin position="265"/>
        <end position="287"/>
    </location>
</feature>
<evidence type="ECO:0000256" key="7">
    <source>
        <dbReference type="ARBA" id="ARBA00022989"/>
    </source>
</evidence>